<proteinExistence type="predicted"/>
<sequence length="1225" mass="134735">MRLKMKILDCTLIAVLGTAAFPLLVSASDDPAAAKSIGDVACGASGCTSDGEVLVRVRTRGEREPAADGADEGLAADRRVTIEAGQAGRVSAVGKWTVQLPDGGVVWATEDPNLGQPVLNASASSLVAFEGGRIAKPVRFYVQGNYSSFISEAEIIVFAGKDTDLVEPLARIPLEVAAVADATWDGELPADAVAREGDELQYIVRVRDAEGSVDETFPQRLQLVRPEEAERGLSRNRDGTEKTRGIRLGADEAQDLALVQSAFAGNALRQQNIAIHGSRIRIHGRNIPEGYTVEINGQPHPVDLERKLAAEYLMPVGQHRFELTLAGQDRAPVSHTLDVDVTGRYLFAVAIADLTVSNGDTSGSIEPLAGDERFDDGFLLEGRLAFYLKGKIKGRYLVTAQADTSEREVSELFDGFWDADPQDIFRRLDPDTYYPVYGDDSTTYRDVDSQGRLYVRVDWDRNQALWGNFGTGFTGTEYGQYQRSLYGAALDWRSRRATAYGDAGSQLRAFASEAQTVAGHSEFVGTGGSLYYLRHTDVLPGSEVLTLEVRDTTTGRVEGSVVLQRGVDYEIDEFQGRILLTRPLAQITRERVPTLTRDAPLDGWLQVLLADYEYVPSGGFDADDVAAGFRGRHWFGDHVGLGATWVDENRAGDDYSLRGADLTLKAGRGTYVRLEHTRTEATSAPVFFSDNGGLSFTELNSGLGARSGEARAVEARANFRELGWTQRDWSAGAWWREVEGGFSVARFDTGQAIREYGAEVRGEFGPDLGVYAKASQAERGAESLGQAQLTAEWRLSQDRSLSAELRRVDEQRLGGDAVGTLAAVQYKHRLGTSLDLYGIAQVTVDDDSGAYQENDALTVGAQYQFGDLSTVGAELTTGDRGDALRVDGEYRLSAEHSFYGGYTYSTDQSAYDPLFNPSANAGWTLGQRWRLNSNVNVFNESQYLKAPGQTGLAHTFGMDFFVGEGWNLGFTLQDADLEAASGLVERRAISVSGGRTSNLTQWQSKLEWREDRGAEQREQWVTTNRLLHKVNDSLRVAARLNWSETEDAVQTQAGARFIEGNVGFAWRPWDSTRYALLGKYTWLYDVSALPQVGDTVAFYDQRTQVAAIEGIFSPDQRWQLAGKLMRREGEVRMGRLAGTWTDAAATFAAGQLRYSFADHWHALAEYRWLGVTQGGDRRGFLVGIDRDIGDHFRIGVGWNFTDFSDDLTDFDYDHRGFFLNLVGSY</sequence>
<dbReference type="EMBL" id="AVCJ01000002">
    <property type="protein sequence ID" value="KFL37491.1"/>
    <property type="molecule type" value="Genomic_DNA"/>
</dbReference>
<feature type="signal peptide" evidence="1">
    <location>
        <begin position="1"/>
        <end position="27"/>
    </location>
</feature>
<dbReference type="PATRIC" id="fig|1121014.3.peg.538"/>
<reference evidence="3" key="1">
    <citation type="submission" date="2013-08" db="EMBL/GenBank/DDBJ databases">
        <title>Genome sequencing of Arenimonas donghaensis.</title>
        <authorList>
            <person name="Chen F."/>
            <person name="Wang G."/>
        </authorList>
    </citation>
    <scope>NUCLEOTIDE SEQUENCE [LARGE SCALE GENOMIC DNA]</scope>
    <source>
        <strain evidence="3">HO3-R19</strain>
    </source>
</reference>
<dbReference type="RefSeq" id="WP_211250673.1">
    <property type="nucleotide sequence ID" value="NZ_AVCJ01000002.1"/>
</dbReference>
<reference evidence="2 3" key="2">
    <citation type="journal article" date="2015" name="Stand. Genomic Sci.">
        <title>High quality draft genomic sequence of Arenimonas donghaensis DSM 18148(T).</title>
        <authorList>
            <person name="Chen F."/>
            <person name="Wang H."/>
            <person name="Cao Y."/>
            <person name="Li X."/>
            <person name="Wang G."/>
        </authorList>
    </citation>
    <scope>NUCLEOTIDE SEQUENCE [LARGE SCALE GENOMIC DNA]</scope>
    <source>
        <strain evidence="2 3">HO3-R19</strain>
    </source>
</reference>
<accession>A0A087MKT8</accession>
<protein>
    <submittedName>
        <fullName evidence="2">Uncharacterized protein</fullName>
    </submittedName>
</protein>
<dbReference type="AlphaFoldDB" id="A0A087MKT8"/>
<evidence type="ECO:0000313" key="3">
    <source>
        <dbReference type="Proteomes" id="UP000029085"/>
    </source>
</evidence>
<evidence type="ECO:0000256" key="1">
    <source>
        <dbReference type="SAM" id="SignalP"/>
    </source>
</evidence>
<organism evidence="2 3">
    <name type="scientific">Arenimonas donghaensis DSM 18148 = HO3-R19</name>
    <dbReference type="NCBI Taxonomy" id="1121014"/>
    <lineage>
        <taxon>Bacteria</taxon>
        <taxon>Pseudomonadati</taxon>
        <taxon>Pseudomonadota</taxon>
        <taxon>Gammaproteobacteria</taxon>
        <taxon>Lysobacterales</taxon>
        <taxon>Lysobacteraceae</taxon>
        <taxon>Arenimonas</taxon>
    </lineage>
</organism>
<dbReference type="Proteomes" id="UP000029085">
    <property type="component" value="Unassembled WGS sequence"/>
</dbReference>
<evidence type="ECO:0000313" key="2">
    <source>
        <dbReference type="EMBL" id="KFL37491.1"/>
    </source>
</evidence>
<name>A0A087MKT8_9GAMM</name>
<keyword evidence="1" id="KW-0732">Signal</keyword>
<comment type="caution">
    <text evidence="2">The sequence shown here is derived from an EMBL/GenBank/DDBJ whole genome shotgun (WGS) entry which is preliminary data.</text>
</comment>
<feature type="chain" id="PRO_5001826543" evidence="1">
    <location>
        <begin position="28"/>
        <end position="1225"/>
    </location>
</feature>
<keyword evidence="3" id="KW-1185">Reference proteome</keyword>
<dbReference type="STRING" id="1121014.N788_08890"/>
<dbReference type="SUPFAM" id="SSF56935">
    <property type="entry name" value="Porins"/>
    <property type="match status" value="2"/>
</dbReference>
<gene>
    <name evidence="2" type="ORF">N788_08890</name>
</gene>